<dbReference type="Gene3D" id="1.20.120.450">
    <property type="entry name" value="dinb family like domain"/>
    <property type="match status" value="1"/>
</dbReference>
<evidence type="ECO:0000313" key="1">
    <source>
        <dbReference type="EMBL" id="NYG36604.1"/>
    </source>
</evidence>
<accession>A0A852X8G9</accession>
<organism evidence="1 2">
    <name type="scientific">Janibacter alkaliphilus</name>
    <dbReference type="NCBI Taxonomy" id="1069963"/>
    <lineage>
        <taxon>Bacteria</taxon>
        <taxon>Bacillati</taxon>
        <taxon>Actinomycetota</taxon>
        <taxon>Actinomycetes</taxon>
        <taxon>Micrococcales</taxon>
        <taxon>Intrasporangiaceae</taxon>
        <taxon>Janibacter</taxon>
    </lineage>
</organism>
<proteinExistence type="predicted"/>
<dbReference type="SUPFAM" id="SSF109854">
    <property type="entry name" value="DinB/YfiT-like putative metalloenzymes"/>
    <property type="match status" value="1"/>
</dbReference>
<comment type="caution">
    <text evidence="1">The sequence shown here is derived from an EMBL/GenBank/DDBJ whole genome shotgun (WGS) entry which is preliminary data.</text>
</comment>
<dbReference type="AlphaFoldDB" id="A0A852X8G9"/>
<name>A0A852X8G9_9MICO</name>
<keyword evidence="2" id="KW-1185">Reference proteome</keyword>
<gene>
    <name evidence="1" type="ORF">BJY28_001073</name>
</gene>
<protein>
    <submittedName>
        <fullName evidence="1">Putative damage-inducible protein DinB</fullName>
    </submittedName>
</protein>
<dbReference type="RefSeq" id="WP_179462079.1">
    <property type="nucleotide sequence ID" value="NZ_JACBZX010000001.1"/>
</dbReference>
<reference evidence="1 2" key="1">
    <citation type="submission" date="2020-07" db="EMBL/GenBank/DDBJ databases">
        <title>Sequencing the genomes of 1000 actinobacteria strains.</title>
        <authorList>
            <person name="Klenk H.-P."/>
        </authorList>
    </citation>
    <scope>NUCLEOTIDE SEQUENCE [LARGE SCALE GENOMIC DNA]</scope>
    <source>
        <strain evidence="1 2">DSM 24723</strain>
    </source>
</reference>
<dbReference type="Pfam" id="PF04978">
    <property type="entry name" value="MST"/>
    <property type="match status" value="1"/>
</dbReference>
<sequence length="176" mass="19586">MTWRAPEVEDTRPDLDMTLDERATLLDWLELYRATVPLKVAGLTGEELCRAAVPGSSLSLLGVVRHLAEVERYWCTDILLGQETPDLYSTRDAPEACFDAATAEGAEGDLRTFDVEVERSRRHVAAVPDLGTSGQGLRHGEPVSLRWILSHLIEEYARHLGHMDMLRGAIDGRTGY</sequence>
<dbReference type="InterPro" id="IPR034660">
    <property type="entry name" value="DinB/YfiT-like"/>
</dbReference>
<evidence type="ECO:0000313" key="2">
    <source>
        <dbReference type="Proteomes" id="UP000592181"/>
    </source>
</evidence>
<dbReference type="Proteomes" id="UP000592181">
    <property type="component" value="Unassembled WGS sequence"/>
</dbReference>
<dbReference type="EMBL" id="JACBZX010000001">
    <property type="protein sequence ID" value="NYG36604.1"/>
    <property type="molecule type" value="Genomic_DNA"/>
</dbReference>
<dbReference type="InterPro" id="IPR007061">
    <property type="entry name" value="MST-like"/>
</dbReference>